<organism evidence="1 3">
    <name type="scientific">Nitzschia inconspicua</name>
    <dbReference type="NCBI Taxonomy" id="303405"/>
    <lineage>
        <taxon>Eukaryota</taxon>
        <taxon>Sar</taxon>
        <taxon>Stramenopiles</taxon>
        <taxon>Ochrophyta</taxon>
        <taxon>Bacillariophyta</taxon>
        <taxon>Bacillariophyceae</taxon>
        <taxon>Bacillariophycidae</taxon>
        <taxon>Bacillariales</taxon>
        <taxon>Bacillariaceae</taxon>
        <taxon>Nitzschia</taxon>
    </lineage>
</organism>
<sequence length="158" mass="18006">MRDRSSSYWFQVGDTVRVVSSDVTKDGINLFRRVGTVMETWEKCDVDPTCCCAEQVDLNMAVRVEFEGTLFQDHEPTTTTTTTSSSSFNHYFSESELEKVVAEKKTTGQTSSLPFDGRSCVDFKLDRLKMGQQAQRLAAFETSRRNNNNNTDWTRESN</sequence>
<gene>
    <name evidence="2" type="ORF">IV203_006495</name>
    <name evidence="1" type="ORF">IV203_006638</name>
</gene>
<dbReference type="EMBL" id="JAGRRH010000035">
    <property type="protein sequence ID" value="KAG7339385.1"/>
    <property type="molecule type" value="Genomic_DNA"/>
</dbReference>
<name>A0A9K3PA51_9STRA</name>
<comment type="caution">
    <text evidence="1">The sequence shown here is derived from an EMBL/GenBank/DDBJ whole genome shotgun (WGS) entry which is preliminary data.</text>
</comment>
<accession>A0A9K3PA51</accession>
<dbReference type="AlphaFoldDB" id="A0A9K3PA51"/>
<reference evidence="1" key="2">
    <citation type="submission" date="2021-04" db="EMBL/GenBank/DDBJ databases">
        <authorList>
            <person name="Podell S."/>
        </authorList>
    </citation>
    <scope>NUCLEOTIDE SEQUENCE</scope>
    <source>
        <strain evidence="1">Hildebrandi</strain>
    </source>
</reference>
<evidence type="ECO:0000313" key="1">
    <source>
        <dbReference type="EMBL" id="KAG7339385.1"/>
    </source>
</evidence>
<proteinExistence type="predicted"/>
<reference evidence="1" key="1">
    <citation type="journal article" date="2021" name="Sci. Rep.">
        <title>Diploid genomic architecture of Nitzschia inconspicua, an elite biomass production diatom.</title>
        <authorList>
            <person name="Oliver A."/>
            <person name="Podell S."/>
            <person name="Pinowska A."/>
            <person name="Traller J.C."/>
            <person name="Smith S.R."/>
            <person name="McClure R."/>
            <person name="Beliaev A."/>
            <person name="Bohutskyi P."/>
            <person name="Hill E.A."/>
            <person name="Rabines A."/>
            <person name="Zheng H."/>
            <person name="Allen L.Z."/>
            <person name="Kuo A."/>
            <person name="Grigoriev I.V."/>
            <person name="Allen A.E."/>
            <person name="Hazlebeck D."/>
            <person name="Allen E.E."/>
        </authorList>
    </citation>
    <scope>NUCLEOTIDE SEQUENCE</scope>
    <source>
        <strain evidence="1">Hildebrandi</strain>
    </source>
</reference>
<evidence type="ECO:0000313" key="3">
    <source>
        <dbReference type="Proteomes" id="UP000693970"/>
    </source>
</evidence>
<evidence type="ECO:0000313" key="2">
    <source>
        <dbReference type="EMBL" id="KAG7340091.1"/>
    </source>
</evidence>
<dbReference type="OrthoDB" id="43365at2759"/>
<keyword evidence="3" id="KW-1185">Reference proteome</keyword>
<protein>
    <submittedName>
        <fullName evidence="1">Uncharacterized protein</fullName>
    </submittedName>
</protein>
<dbReference type="Proteomes" id="UP000693970">
    <property type="component" value="Unassembled WGS sequence"/>
</dbReference>
<dbReference type="EMBL" id="JAGRRH010000028">
    <property type="protein sequence ID" value="KAG7340091.1"/>
    <property type="molecule type" value="Genomic_DNA"/>
</dbReference>